<evidence type="ECO:0000256" key="1">
    <source>
        <dbReference type="SAM" id="MobiDB-lite"/>
    </source>
</evidence>
<evidence type="ECO:0000313" key="3">
    <source>
        <dbReference type="Proteomes" id="UP001433268"/>
    </source>
</evidence>
<evidence type="ECO:0000313" key="2">
    <source>
        <dbReference type="EMBL" id="KAK8061131.1"/>
    </source>
</evidence>
<sequence length="72" mass="7552">MDQNGEGAERASLAIAGLGDAGEEVPEASPPSRWVAEAMTGDGLYSVCPSLESVMHNTQMRIGPAASGWMRF</sequence>
<protein>
    <submittedName>
        <fullName evidence="2">Uncharacterized protein</fullName>
    </submittedName>
</protein>
<proteinExistence type="predicted"/>
<keyword evidence="3" id="KW-1185">Reference proteome</keyword>
<dbReference type="Proteomes" id="UP001433268">
    <property type="component" value="Unassembled WGS sequence"/>
</dbReference>
<comment type="caution">
    <text evidence="2">The sequence shown here is derived from an EMBL/GenBank/DDBJ whole genome shotgun (WGS) entry which is preliminary data.</text>
</comment>
<organism evidence="2 3">
    <name type="scientific">Apiospora hydei</name>
    <dbReference type="NCBI Taxonomy" id="1337664"/>
    <lineage>
        <taxon>Eukaryota</taxon>
        <taxon>Fungi</taxon>
        <taxon>Dikarya</taxon>
        <taxon>Ascomycota</taxon>
        <taxon>Pezizomycotina</taxon>
        <taxon>Sordariomycetes</taxon>
        <taxon>Xylariomycetidae</taxon>
        <taxon>Amphisphaeriales</taxon>
        <taxon>Apiosporaceae</taxon>
        <taxon>Apiospora</taxon>
    </lineage>
</organism>
<accession>A0ABR1USW5</accession>
<dbReference type="RefSeq" id="XP_066660551.1">
    <property type="nucleotide sequence ID" value="XM_066819666.1"/>
</dbReference>
<gene>
    <name evidence="2" type="ORF">PG997_015352</name>
</gene>
<reference evidence="2 3" key="1">
    <citation type="submission" date="2023-01" db="EMBL/GenBank/DDBJ databases">
        <title>Analysis of 21 Apiospora genomes using comparative genomics revels a genus with tremendous synthesis potential of carbohydrate active enzymes and secondary metabolites.</title>
        <authorList>
            <person name="Sorensen T."/>
        </authorList>
    </citation>
    <scope>NUCLEOTIDE SEQUENCE [LARGE SCALE GENOMIC DNA]</scope>
    <source>
        <strain evidence="2 3">CBS 114990</strain>
    </source>
</reference>
<name>A0ABR1USW5_9PEZI</name>
<dbReference type="EMBL" id="JAQQWN010000011">
    <property type="protein sequence ID" value="KAK8061131.1"/>
    <property type="molecule type" value="Genomic_DNA"/>
</dbReference>
<feature type="region of interest" description="Disordered" evidence="1">
    <location>
        <begin position="1"/>
        <end position="31"/>
    </location>
</feature>
<dbReference type="GeneID" id="92052726"/>